<reference evidence="1 2" key="1">
    <citation type="submission" date="2016-10" db="EMBL/GenBank/DDBJ databases">
        <authorList>
            <person name="de Groot N.N."/>
        </authorList>
    </citation>
    <scope>NUCLEOTIDE SEQUENCE [LARGE SCALE GENOMIC DNA]</scope>
    <source>
        <strain evidence="1 2">MP1X4</strain>
    </source>
</reference>
<dbReference type="RefSeq" id="WP_091369229.1">
    <property type="nucleotide sequence ID" value="NZ_LT629740.1"/>
</dbReference>
<name>A0A1H1Q1Z1_MUCMA</name>
<protein>
    <submittedName>
        <fullName evidence="1">Uncharacterized protein</fullName>
    </submittedName>
</protein>
<dbReference type="Proteomes" id="UP000199679">
    <property type="component" value="Chromosome I"/>
</dbReference>
<dbReference type="OrthoDB" id="881221at2"/>
<gene>
    <name evidence="1" type="ORF">SAMN05216490_0673</name>
</gene>
<evidence type="ECO:0000313" key="1">
    <source>
        <dbReference type="EMBL" id="SDS17414.1"/>
    </source>
</evidence>
<sequence length="165" mass="18378">MKKVLLVTPTLLLILFGLILISFQSNTLPNLHGTFAVNYGKKTTAYQQLAIHYTPGGKILFYLEGSTGKPAYNTGSEYGRLSFNKKTGNYEYIPKDTTQDCQLEFVKKGNKIIIKTLHGDCGFGHGVYADGAYQQTSKANPQSFITRTGKKVYFDKTAPEKLTDY</sequence>
<dbReference type="EMBL" id="LT629740">
    <property type="protein sequence ID" value="SDS17414.1"/>
    <property type="molecule type" value="Genomic_DNA"/>
</dbReference>
<evidence type="ECO:0000313" key="2">
    <source>
        <dbReference type="Proteomes" id="UP000199679"/>
    </source>
</evidence>
<keyword evidence="2" id="KW-1185">Reference proteome</keyword>
<dbReference type="AlphaFoldDB" id="A0A1H1Q1Z1"/>
<accession>A0A1H1Q1Z1</accession>
<organism evidence="1 2">
    <name type="scientific">Mucilaginibacter mallensis</name>
    <dbReference type="NCBI Taxonomy" id="652787"/>
    <lineage>
        <taxon>Bacteria</taxon>
        <taxon>Pseudomonadati</taxon>
        <taxon>Bacteroidota</taxon>
        <taxon>Sphingobacteriia</taxon>
        <taxon>Sphingobacteriales</taxon>
        <taxon>Sphingobacteriaceae</taxon>
        <taxon>Mucilaginibacter</taxon>
    </lineage>
</organism>
<proteinExistence type="predicted"/>